<dbReference type="GO" id="GO:0016301">
    <property type="term" value="F:kinase activity"/>
    <property type="evidence" value="ECO:0007669"/>
    <property type="project" value="UniProtKB-KW"/>
</dbReference>
<evidence type="ECO:0000313" key="2">
    <source>
        <dbReference type="Proteomes" id="UP000241118"/>
    </source>
</evidence>
<dbReference type="Proteomes" id="UP000241118">
    <property type="component" value="Unassembled WGS sequence"/>
</dbReference>
<dbReference type="SUPFAM" id="SSF52540">
    <property type="entry name" value="P-loop containing nucleoside triphosphate hydrolases"/>
    <property type="match status" value="1"/>
</dbReference>
<organism evidence="1 2">
    <name type="scientific">Saccharothrix carnea</name>
    <dbReference type="NCBI Taxonomy" id="1280637"/>
    <lineage>
        <taxon>Bacteria</taxon>
        <taxon>Bacillati</taxon>
        <taxon>Actinomycetota</taxon>
        <taxon>Actinomycetes</taxon>
        <taxon>Pseudonocardiales</taxon>
        <taxon>Pseudonocardiaceae</taxon>
        <taxon>Saccharothrix</taxon>
    </lineage>
</organism>
<keyword evidence="1" id="KW-0808">Transferase</keyword>
<dbReference type="Gene3D" id="3.40.50.300">
    <property type="entry name" value="P-loop containing nucleotide triphosphate hydrolases"/>
    <property type="match status" value="1"/>
</dbReference>
<name>A0A2P8I5S5_SACCR</name>
<comment type="caution">
    <text evidence="1">The sequence shown here is derived from an EMBL/GenBank/DDBJ whole genome shotgun (WGS) entry which is preliminary data.</text>
</comment>
<accession>A0A2P8I5S5</accession>
<keyword evidence="1" id="KW-0418">Kinase</keyword>
<gene>
    <name evidence="1" type="ORF">B0I31_108254</name>
</gene>
<dbReference type="PANTHER" id="PTHR37807">
    <property type="entry name" value="OS07G0160300 PROTEIN"/>
    <property type="match status" value="1"/>
</dbReference>
<dbReference type="Pfam" id="PF13671">
    <property type="entry name" value="AAA_33"/>
    <property type="match status" value="1"/>
</dbReference>
<evidence type="ECO:0000313" key="1">
    <source>
        <dbReference type="EMBL" id="PSL53807.1"/>
    </source>
</evidence>
<proteinExistence type="predicted"/>
<dbReference type="PANTHER" id="PTHR37807:SF3">
    <property type="entry name" value="OS07G0160300 PROTEIN"/>
    <property type="match status" value="1"/>
</dbReference>
<reference evidence="1 2" key="1">
    <citation type="submission" date="2018-03" db="EMBL/GenBank/DDBJ databases">
        <title>Genomic Encyclopedia of Type Strains, Phase III (KMG-III): the genomes of soil and plant-associated and newly described type strains.</title>
        <authorList>
            <person name="Whitman W."/>
        </authorList>
    </citation>
    <scope>NUCLEOTIDE SEQUENCE [LARGE SCALE GENOMIC DNA]</scope>
    <source>
        <strain evidence="1 2">CGMCC 4.7097</strain>
    </source>
</reference>
<keyword evidence="2" id="KW-1185">Reference proteome</keyword>
<dbReference type="InterPro" id="IPR027417">
    <property type="entry name" value="P-loop_NTPase"/>
</dbReference>
<dbReference type="AlphaFoldDB" id="A0A2P8I5S5"/>
<dbReference type="OrthoDB" id="7837405at2"/>
<protein>
    <submittedName>
        <fullName evidence="1">Putative kinase</fullName>
    </submittedName>
</protein>
<sequence>MPRLIALNGPPGCGKSTIARRYADDHPPALALDVDRVRDLIAGDLAEAGRLARDIAIAAARTHLTSGHDVIVPQFLGRPEFLDRLSALAADVGAGYHEIVLHDTRENAIRRFTERGTIQATPTELSAMYDNLQAVIATRHPTVIPSVEGDPTHTYHTLLAALNVQFTPPERRTLDL</sequence>
<dbReference type="RefSeq" id="WP_106617937.1">
    <property type="nucleotide sequence ID" value="NZ_PYAX01000008.1"/>
</dbReference>
<dbReference type="EMBL" id="PYAX01000008">
    <property type="protein sequence ID" value="PSL53807.1"/>
    <property type="molecule type" value="Genomic_DNA"/>
</dbReference>